<dbReference type="GO" id="GO:0016747">
    <property type="term" value="F:acyltransferase activity, transferring groups other than amino-acyl groups"/>
    <property type="evidence" value="ECO:0007669"/>
    <property type="project" value="InterPro"/>
</dbReference>
<dbReference type="RefSeq" id="WP_119608415.1">
    <property type="nucleotide sequence ID" value="NZ_QXFH01000074.1"/>
</dbReference>
<reference evidence="2 3" key="1">
    <citation type="submission" date="2018-08" db="EMBL/GenBank/DDBJ databases">
        <title>Proposal of Muricauda 72 sp.nov. and Muricauda NH166 sp.nov., isolated from seawater.</title>
        <authorList>
            <person name="Cheng H."/>
            <person name="Wu Y.-H."/>
            <person name="Guo L.-L."/>
            <person name="Xu X.-W."/>
        </authorList>
    </citation>
    <scope>NUCLEOTIDE SEQUENCE [LARGE SCALE GENOMIC DNA]</scope>
    <source>
        <strain evidence="2 3">KCTC 22173</strain>
    </source>
</reference>
<proteinExistence type="predicted"/>
<dbReference type="OrthoDB" id="9800604at2"/>
<dbReference type="EMBL" id="QXFH01000074">
    <property type="protein sequence ID" value="RIV32439.1"/>
    <property type="molecule type" value="Genomic_DNA"/>
</dbReference>
<feature type="domain" description="N-acetyltransferase" evidence="1">
    <location>
        <begin position="19"/>
        <end position="183"/>
    </location>
</feature>
<dbReference type="Proteomes" id="UP000266067">
    <property type="component" value="Unassembled WGS sequence"/>
</dbReference>
<sequence>MDKQLANQRMNPAILNNTLMLVPVTEKNLEQYVSVGVKSYCEHYLHLWENEDPTPYISHGLTKEVVERELKNPNAINYLVNLNEETVGILKLVKNCGIDEISDADALKAEKIYLLKEHSGKGIGKEILQFIEETARSLNKKIVWLDAMQKGKPVHFYQKNGYVIKRESEVVLPNAKPSEKPMWILTKAL</sequence>
<accession>A0A3A1N4Y2</accession>
<protein>
    <submittedName>
        <fullName evidence="2">N-acetyltransferase</fullName>
    </submittedName>
</protein>
<comment type="caution">
    <text evidence="2">The sequence shown here is derived from an EMBL/GenBank/DDBJ whole genome shotgun (WGS) entry which is preliminary data.</text>
</comment>
<dbReference type="AlphaFoldDB" id="A0A3A1N4Y2"/>
<name>A0A3A1N4Y2_9FLAO</name>
<dbReference type="Gene3D" id="3.40.630.30">
    <property type="match status" value="1"/>
</dbReference>
<evidence type="ECO:0000259" key="1">
    <source>
        <dbReference type="PROSITE" id="PS51186"/>
    </source>
</evidence>
<dbReference type="CDD" id="cd04301">
    <property type="entry name" value="NAT_SF"/>
    <property type="match status" value="1"/>
</dbReference>
<dbReference type="SUPFAM" id="SSF55729">
    <property type="entry name" value="Acyl-CoA N-acyltransferases (Nat)"/>
    <property type="match status" value="1"/>
</dbReference>
<dbReference type="PROSITE" id="PS51186">
    <property type="entry name" value="GNAT"/>
    <property type="match status" value="1"/>
</dbReference>
<evidence type="ECO:0000313" key="3">
    <source>
        <dbReference type="Proteomes" id="UP000266067"/>
    </source>
</evidence>
<dbReference type="InterPro" id="IPR000182">
    <property type="entry name" value="GNAT_dom"/>
</dbReference>
<gene>
    <name evidence="2" type="ORF">D2V08_12020</name>
</gene>
<dbReference type="Pfam" id="PF13508">
    <property type="entry name" value="Acetyltransf_7"/>
    <property type="match status" value="1"/>
</dbReference>
<evidence type="ECO:0000313" key="2">
    <source>
        <dbReference type="EMBL" id="RIV32439.1"/>
    </source>
</evidence>
<organism evidence="2 3">
    <name type="scientific">Flagellimonas lutimaris</name>
    <dbReference type="NCBI Taxonomy" id="475082"/>
    <lineage>
        <taxon>Bacteria</taxon>
        <taxon>Pseudomonadati</taxon>
        <taxon>Bacteroidota</taxon>
        <taxon>Flavobacteriia</taxon>
        <taxon>Flavobacteriales</taxon>
        <taxon>Flavobacteriaceae</taxon>
        <taxon>Flagellimonas</taxon>
    </lineage>
</organism>
<dbReference type="InterPro" id="IPR016181">
    <property type="entry name" value="Acyl_CoA_acyltransferase"/>
</dbReference>
<keyword evidence="3" id="KW-1185">Reference proteome</keyword>
<keyword evidence="2" id="KW-0808">Transferase</keyword>